<dbReference type="InterPro" id="IPR036179">
    <property type="entry name" value="Ig-like_dom_sf"/>
</dbReference>
<dbReference type="InterPro" id="IPR003598">
    <property type="entry name" value="Ig_sub2"/>
</dbReference>
<name>A0A4W3IYQ6_CALMI</name>
<dbReference type="PANTHER" id="PTHR47633">
    <property type="entry name" value="IMMUNOGLOBULIN"/>
    <property type="match status" value="1"/>
</dbReference>
<dbReference type="Gene3D" id="2.60.40.10">
    <property type="entry name" value="Immunoglobulins"/>
    <property type="match status" value="1"/>
</dbReference>
<reference evidence="2" key="5">
    <citation type="submission" date="2025-09" db="UniProtKB">
        <authorList>
            <consortium name="Ensembl"/>
        </authorList>
    </citation>
    <scope>IDENTIFICATION</scope>
</reference>
<sequence>MCLLCDLFFDILIFIEPPVFLRKLESSKLLRKGDSARFECEVTGTPEIKVTWYKNDEKIQASDRYRVSCVDSVPVLEILDATVEVSGEYICEAQNEAGSESCSVTVTVKGLSTLPFF</sequence>
<dbReference type="SMART" id="SM00408">
    <property type="entry name" value="IGc2"/>
    <property type="match status" value="1"/>
</dbReference>
<reference evidence="3" key="1">
    <citation type="journal article" date="2006" name="Science">
        <title>Ancient noncoding elements conserved in the human genome.</title>
        <authorList>
            <person name="Venkatesh B."/>
            <person name="Kirkness E.F."/>
            <person name="Loh Y.H."/>
            <person name="Halpern A.L."/>
            <person name="Lee A.P."/>
            <person name="Johnson J."/>
            <person name="Dandona N."/>
            <person name="Viswanathan L.D."/>
            <person name="Tay A."/>
            <person name="Venter J.C."/>
            <person name="Strausberg R.L."/>
            <person name="Brenner S."/>
        </authorList>
    </citation>
    <scope>NUCLEOTIDE SEQUENCE [LARGE SCALE GENOMIC DNA]</scope>
</reference>
<reference evidence="3" key="3">
    <citation type="journal article" date="2014" name="Nature">
        <title>Elephant shark genome provides unique insights into gnathostome evolution.</title>
        <authorList>
            <consortium name="International Elephant Shark Genome Sequencing Consortium"/>
            <person name="Venkatesh B."/>
            <person name="Lee A.P."/>
            <person name="Ravi V."/>
            <person name="Maurya A.K."/>
            <person name="Lian M.M."/>
            <person name="Swann J.B."/>
            <person name="Ohta Y."/>
            <person name="Flajnik M.F."/>
            <person name="Sutoh Y."/>
            <person name="Kasahara M."/>
            <person name="Hoon S."/>
            <person name="Gangu V."/>
            <person name="Roy S.W."/>
            <person name="Irimia M."/>
            <person name="Korzh V."/>
            <person name="Kondrychyn I."/>
            <person name="Lim Z.W."/>
            <person name="Tay B.H."/>
            <person name="Tohari S."/>
            <person name="Kong K.W."/>
            <person name="Ho S."/>
            <person name="Lorente-Galdos B."/>
            <person name="Quilez J."/>
            <person name="Marques-Bonet T."/>
            <person name="Raney B.J."/>
            <person name="Ingham P.W."/>
            <person name="Tay A."/>
            <person name="Hillier L.W."/>
            <person name="Minx P."/>
            <person name="Boehm T."/>
            <person name="Wilson R.K."/>
            <person name="Brenner S."/>
            <person name="Warren W.C."/>
        </authorList>
    </citation>
    <scope>NUCLEOTIDE SEQUENCE [LARGE SCALE GENOMIC DNA]</scope>
</reference>
<organism evidence="2 3">
    <name type="scientific">Callorhinchus milii</name>
    <name type="common">Ghost shark</name>
    <dbReference type="NCBI Taxonomy" id="7868"/>
    <lineage>
        <taxon>Eukaryota</taxon>
        <taxon>Metazoa</taxon>
        <taxon>Chordata</taxon>
        <taxon>Craniata</taxon>
        <taxon>Vertebrata</taxon>
        <taxon>Chondrichthyes</taxon>
        <taxon>Holocephali</taxon>
        <taxon>Chimaeriformes</taxon>
        <taxon>Callorhinchidae</taxon>
        <taxon>Callorhinchus</taxon>
    </lineage>
</organism>
<dbReference type="STRING" id="7868.ENSCMIP00000032496"/>
<evidence type="ECO:0000313" key="3">
    <source>
        <dbReference type="Proteomes" id="UP000314986"/>
    </source>
</evidence>
<dbReference type="Ensembl" id="ENSCMIT00000032989.1">
    <property type="protein sequence ID" value="ENSCMIP00000032496.1"/>
    <property type="gene ID" value="ENSCMIG00000013885.1"/>
</dbReference>
<dbReference type="SUPFAM" id="SSF48726">
    <property type="entry name" value="Immunoglobulin"/>
    <property type="match status" value="1"/>
</dbReference>
<reference evidence="3" key="2">
    <citation type="journal article" date="2007" name="PLoS Biol.">
        <title>Survey sequencing and comparative analysis of the elephant shark (Callorhinchus milii) genome.</title>
        <authorList>
            <person name="Venkatesh B."/>
            <person name="Kirkness E.F."/>
            <person name="Loh Y.H."/>
            <person name="Halpern A.L."/>
            <person name="Lee A.P."/>
            <person name="Johnson J."/>
            <person name="Dandona N."/>
            <person name="Viswanathan L.D."/>
            <person name="Tay A."/>
            <person name="Venter J.C."/>
            <person name="Strausberg R.L."/>
            <person name="Brenner S."/>
        </authorList>
    </citation>
    <scope>NUCLEOTIDE SEQUENCE [LARGE SCALE GENOMIC DNA]</scope>
</reference>
<dbReference type="SMART" id="SM00409">
    <property type="entry name" value="IG"/>
    <property type="match status" value="1"/>
</dbReference>
<evidence type="ECO:0000313" key="2">
    <source>
        <dbReference type="Ensembl" id="ENSCMIP00000032496.1"/>
    </source>
</evidence>
<dbReference type="Pfam" id="PF07679">
    <property type="entry name" value="I-set"/>
    <property type="match status" value="1"/>
</dbReference>
<dbReference type="InterPro" id="IPR003599">
    <property type="entry name" value="Ig_sub"/>
</dbReference>
<dbReference type="InParanoid" id="A0A4W3IYQ6"/>
<dbReference type="InterPro" id="IPR007110">
    <property type="entry name" value="Ig-like_dom"/>
</dbReference>
<dbReference type="Proteomes" id="UP000314986">
    <property type="component" value="Unassembled WGS sequence"/>
</dbReference>
<dbReference type="InterPro" id="IPR013098">
    <property type="entry name" value="Ig_I-set"/>
</dbReference>
<evidence type="ECO:0000259" key="1">
    <source>
        <dbReference type="PROSITE" id="PS50835"/>
    </source>
</evidence>
<proteinExistence type="predicted"/>
<dbReference type="OMA" id="QCKCEIS"/>
<dbReference type="InterPro" id="IPR013783">
    <property type="entry name" value="Ig-like_fold"/>
</dbReference>
<dbReference type="PROSITE" id="PS50835">
    <property type="entry name" value="IG_LIKE"/>
    <property type="match status" value="1"/>
</dbReference>
<dbReference type="FunFam" id="2.60.40.10:FF:000022">
    <property type="entry name" value="Cardiac titin"/>
    <property type="match status" value="1"/>
</dbReference>
<dbReference type="AlphaFoldDB" id="A0A4W3IYQ6"/>
<protein>
    <recommendedName>
        <fullName evidence="1">Ig-like domain-containing protein</fullName>
    </recommendedName>
</protein>
<feature type="domain" description="Ig-like" evidence="1">
    <location>
        <begin position="17"/>
        <end position="107"/>
    </location>
</feature>
<keyword evidence="3" id="KW-1185">Reference proteome</keyword>
<accession>A0A4W3IYQ6</accession>
<reference evidence="2" key="4">
    <citation type="submission" date="2025-08" db="UniProtKB">
        <authorList>
            <consortium name="Ensembl"/>
        </authorList>
    </citation>
    <scope>IDENTIFICATION</scope>
</reference>
<dbReference type="GeneTree" id="ENSGT01110000267173"/>